<evidence type="ECO:0000313" key="2">
    <source>
        <dbReference type="EMBL" id="MDO6452325.1"/>
    </source>
</evidence>
<feature type="region of interest" description="Disordered" evidence="1">
    <location>
        <begin position="1"/>
        <end position="48"/>
    </location>
</feature>
<evidence type="ECO:0000256" key="1">
    <source>
        <dbReference type="SAM" id="MobiDB-lite"/>
    </source>
</evidence>
<name>A0AAW7XHI1_9GAMM</name>
<gene>
    <name evidence="2" type="ORF">Q4490_02000</name>
</gene>
<evidence type="ECO:0000313" key="3">
    <source>
        <dbReference type="Proteomes" id="UP001169862"/>
    </source>
</evidence>
<organism evidence="2 3">
    <name type="scientific">Neptunomonas phycophila</name>
    <dbReference type="NCBI Taxonomy" id="1572645"/>
    <lineage>
        <taxon>Bacteria</taxon>
        <taxon>Pseudomonadati</taxon>
        <taxon>Pseudomonadota</taxon>
        <taxon>Gammaproteobacteria</taxon>
        <taxon>Oceanospirillales</taxon>
        <taxon>Oceanospirillaceae</taxon>
        <taxon>Neptunomonas</taxon>
    </lineage>
</organism>
<comment type="caution">
    <text evidence="2">The sequence shown here is derived from an EMBL/GenBank/DDBJ whole genome shotgun (WGS) entry which is preliminary data.</text>
</comment>
<reference evidence="2" key="1">
    <citation type="submission" date="2023-07" db="EMBL/GenBank/DDBJ databases">
        <title>Genome content predicts the carbon catabolic preferences of heterotrophic bacteria.</title>
        <authorList>
            <person name="Gralka M."/>
        </authorList>
    </citation>
    <scope>NUCLEOTIDE SEQUENCE</scope>
    <source>
        <strain evidence="2">I2M16</strain>
    </source>
</reference>
<dbReference type="EMBL" id="JAUOPG010000001">
    <property type="protein sequence ID" value="MDO6452325.1"/>
    <property type="molecule type" value="Genomic_DNA"/>
</dbReference>
<proteinExistence type="predicted"/>
<accession>A0AAW7XHI1</accession>
<dbReference type="RefSeq" id="WP_303548318.1">
    <property type="nucleotide sequence ID" value="NZ_JAUOPG010000001.1"/>
</dbReference>
<dbReference type="Proteomes" id="UP001169862">
    <property type="component" value="Unassembled WGS sequence"/>
</dbReference>
<protein>
    <submittedName>
        <fullName evidence="2">Uncharacterized protein</fullName>
    </submittedName>
</protein>
<sequence>MHDVDLSSAPLINEEGQMESSQHSIADKKRKSVPKPVNAKQQPRSGRWVRRDNQIILIDAACCMHDGPVKNKE</sequence>
<dbReference type="AlphaFoldDB" id="A0AAW7XHI1"/>